<dbReference type="Proteomes" id="UP001139450">
    <property type="component" value="Unassembled WGS sequence"/>
</dbReference>
<comment type="caution">
    <text evidence="4">The sequence shown here is derived from an EMBL/GenBank/DDBJ whole genome shotgun (WGS) entry which is preliminary data.</text>
</comment>
<dbReference type="InterPro" id="IPR051338">
    <property type="entry name" value="NodU/CmcH_Carbamoyltrnsfr"/>
</dbReference>
<evidence type="ECO:0000256" key="1">
    <source>
        <dbReference type="ARBA" id="ARBA00006129"/>
    </source>
</evidence>
<dbReference type="Pfam" id="PF16861">
    <property type="entry name" value="Carbam_trans_C"/>
    <property type="match status" value="1"/>
</dbReference>
<dbReference type="Pfam" id="PF02543">
    <property type="entry name" value="Carbam_trans_N"/>
    <property type="match status" value="2"/>
</dbReference>
<dbReference type="GO" id="GO:0003824">
    <property type="term" value="F:catalytic activity"/>
    <property type="evidence" value="ECO:0007669"/>
    <property type="project" value="InterPro"/>
</dbReference>
<dbReference type="RefSeq" id="WP_245131902.1">
    <property type="nucleotide sequence ID" value="NZ_JALJEJ010000009.1"/>
</dbReference>
<protein>
    <recommendedName>
        <fullName evidence="6">Carbamoyltransferase</fullName>
    </recommendedName>
</protein>
<gene>
    <name evidence="4" type="ORF">MUY27_16705</name>
</gene>
<dbReference type="InterPro" id="IPR031730">
    <property type="entry name" value="Carbam_trans_C"/>
</dbReference>
<dbReference type="PANTHER" id="PTHR34847:SF1">
    <property type="entry name" value="NODULATION PROTEIN U"/>
    <property type="match status" value="1"/>
</dbReference>
<dbReference type="PANTHER" id="PTHR34847">
    <property type="entry name" value="NODULATION PROTEIN U"/>
    <property type="match status" value="1"/>
</dbReference>
<proteinExistence type="inferred from homology"/>
<evidence type="ECO:0000259" key="3">
    <source>
        <dbReference type="Pfam" id="PF16861"/>
    </source>
</evidence>
<dbReference type="Gene3D" id="3.90.870.20">
    <property type="entry name" value="Carbamoyltransferase, C-terminal domain"/>
    <property type="match status" value="1"/>
</dbReference>
<feature type="domain" description="Carbamoyltransferase C-terminal" evidence="3">
    <location>
        <begin position="392"/>
        <end position="561"/>
    </location>
</feature>
<feature type="domain" description="Carbamoyltransferase" evidence="2">
    <location>
        <begin position="91"/>
        <end position="334"/>
    </location>
</feature>
<feature type="domain" description="Carbamoyltransferase" evidence="2">
    <location>
        <begin position="6"/>
        <end position="65"/>
    </location>
</feature>
<sequence>MSVYILGTGLSHDGSTCILKDGEVIVAIEKERLTRLKHDGGNDYLTVKYCLDAAGIAVDDLALIVQAANFEIDISPAKYSGKRYFDEDIQVPVVTISHHMAHAWSAAAMSPFDTCNIMVIDGAGSPYHQCKDLEGAYIPGEALINGMCCEKDSFYHFDGQKLMALHKDFSEMRLYDNKNALKLPTNYHSIGGLYSAASRYCFGNMDDAGKLMGLAPYGKQVYDKPLFKLEQGRVEVLYENLNAVFTSPAKNYEAFKANFSHYAAIARWVQKETEKAICYLFSERAIEYPHQNMAYAGGVALNAVANRKLLNGPGIKNLYMQPASGDNGLALGCAYYGWYAILGNKKVPLSGTSFFGKAYPALQIKEAIDFYQNQHAVKLNYKQTGEYIKEAAALLASGKVIAWFQKGAEFGPRALGHRSILADPRLPGVQLHINQNIKFREDFRPFAPAVLKEDAPVYFEHGDESPYMILIDHIKPQWREQLSGVVHTDGTCRVQTVTPDWNPEFYGLLTAFKALTGIGVLLNTSFNKKGMPIVETPFEAINMLFDGALDALIIEDFIISK</sequence>
<dbReference type="InterPro" id="IPR003696">
    <property type="entry name" value="Carbtransf_dom"/>
</dbReference>
<keyword evidence="5" id="KW-1185">Reference proteome</keyword>
<dbReference type="EMBL" id="JALJEJ010000009">
    <property type="protein sequence ID" value="MCJ8211360.1"/>
    <property type="molecule type" value="Genomic_DNA"/>
</dbReference>
<dbReference type="AlphaFoldDB" id="A0A9X1X733"/>
<evidence type="ECO:0000313" key="4">
    <source>
        <dbReference type="EMBL" id="MCJ8211360.1"/>
    </source>
</evidence>
<organism evidence="4 5">
    <name type="scientific">Mucilaginibacter straminoryzae</name>
    <dbReference type="NCBI Taxonomy" id="2932774"/>
    <lineage>
        <taxon>Bacteria</taxon>
        <taxon>Pseudomonadati</taxon>
        <taxon>Bacteroidota</taxon>
        <taxon>Sphingobacteriia</taxon>
        <taxon>Sphingobacteriales</taxon>
        <taxon>Sphingobacteriaceae</taxon>
        <taxon>Mucilaginibacter</taxon>
    </lineage>
</organism>
<dbReference type="CDD" id="cd24098">
    <property type="entry name" value="ASKHA_NBD_TobZ_N"/>
    <property type="match status" value="1"/>
</dbReference>
<dbReference type="SUPFAM" id="SSF53067">
    <property type="entry name" value="Actin-like ATPase domain"/>
    <property type="match status" value="1"/>
</dbReference>
<evidence type="ECO:0000313" key="5">
    <source>
        <dbReference type="Proteomes" id="UP001139450"/>
    </source>
</evidence>
<reference evidence="4" key="1">
    <citation type="submission" date="2022-04" db="EMBL/GenBank/DDBJ databases">
        <title>Mucilaginibacter sp. RS28 isolated from freshwater.</title>
        <authorList>
            <person name="Ko S.-R."/>
        </authorList>
    </citation>
    <scope>NUCLEOTIDE SEQUENCE</scope>
    <source>
        <strain evidence="4">RS28</strain>
    </source>
</reference>
<dbReference type="InterPro" id="IPR043129">
    <property type="entry name" value="ATPase_NBD"/>
</dbReference>
<dbReference type="InterPro" id="IPR038152">
    <property type="entry name" value="Carbam_trans_C_sf"/>
</dbReference>
<name>A0A9X1X733_9SPHI</name>
<evidence type="ECO:0000259" key="2">
    <source>
        <dbReference type="Pfam" id="PF02543"/>
    </source>
</evidence>
<comment type="similarity">
    <text evidence="1">Belongs to the NodU/CmcH family.</text>
</comment>
<dbReference type="Gene3D" id="3.30.420.40">
    <property type="match status" value="2"/>
</dbReference>
<accession>A0A9X1X733</accession>
<evidence type="ECO:0008006" key="6">
    <source>
        <dbReference type="Google" id="ProtNLM"/>
    </source>
</evidence>